<dbReference type="Proteomes" id="UP000220133">
    <property type="component" value="Chromosome"/>
</dbReference>
<protein>
    <submittedName>
        <fullName evidence="2">Uncharacterized protein</fullName>
    </submittedName>
</protein>
<dbReference type="KEGG" id="cbae:COR50_03730"/>
<evidence type="ECO:0000256" key="1">
    <source>
        <dbReference type="SAM" id="MobiDB-lite"/>
    </source>
</evidence>
<feature type="region of interest" description="Disordered" evidence="1">
    <location>
        <begin position="35"/>
        <end position="62"/>
    </location>
</feature>
<gene>
    <name evidence="2" type="ORF">COR50_03730</name>
</gene>
<accession>A0A291QR27</accession>
<dbReference type="AlphaFoldDB" id="A0A291QR27"/>
<dbReference type="EMBL" id="CP023777">
    <property type="protein sequence ID" value="ATL46353.1"/>
    <property type="molecule type" value="Genomic_DNA"/>
</dbReference>
<evidence type="ECO:0000313" key="3">
    <source>
        <dbReference type="Proteomes" id="UP000220133"/>
    </source>
</evidence>
<evidence type="ECO:0000313" key="2">
    <source>
        <dbReference type="EMBL" id="ATL46353.1"/>
    </source>
</evidence>
<keyword evidence="3" id="KW-1185">Reference proteome</keyword>
<proteinExistence type="predicted"/>
<organism evidence="2 3">
    <name type="scientific">Chitinophaga caeni</name>
    <dbReference type="NCBI Taxonomy" id="2029983"/>
    <lineage>
        <taxon>Bacteria</taxon>
        <taxon>Pseudomonadati</taxon>
        <taxon>Bacteroidota</taxon>
        <taxon>Chitinophagia</taxon>
        <taxon>Chitinophagales</taxon>
        <taxon>Chitinophagaceae</taxon>
        <taxon>Chitinophaga</taxon>
    </lineage>
</organism>
<name>A0A291QR27_9BACT</name>
<reference evidence="2 3" key="1">
    <citation type="submission" date="2017-10" db="EMBL/GenBank/DDBJ databases">
        <title>Paenichitinophaga pekingensis gen. nov., sp. nov., isolated from activated sludge.</title>
        <authorList>
            <person name="Jin D."/>
            <person name="Kong X."/>
            <person name="Deng Y."/>
            <person name="Bai Z."/>
        </authorList>
    </citation>
    <scope>NUCLEOTIDE SEQUENCE [LARGE SCALE GENOMIC DNA]</scope>
    <source>
        <strain evidence="2 3">13</strain>
    </source>
</reference>
<sequence>MADDYMKRSIHNVYGNVQAIVKKFSWKKRAGNIPGSSIKIINSKNKKGKKNKNPENGDQNSC</sequence>